<organism evidence="2 3">
    <name type="scientific">Rhynchospora breviuscula</name>
    <dbReference type="NCBI Taxonomy" id="2022672"/>
    <lineage>
        <taxon>Eukaryota</taxon>
        <taxon>Viridiplantae</taxon>
        <taxon>Streptophyta</taxon>
        <taxon>Embryophyta</taxon>
        <taxon>Tracheophyta</taxon>
        <taxon>Spermatophyta</taxon>
        <taxon>Magnoliopsida</taxon>
        <taxon>Liliopsida</taxon>
        <taxon>Poales</taxon>
        <taxon>Cyperaceae</taxon>
        <taxon>Cyperoideae</taxon>
        <taxon>Rhynchosporeae</taxon>
        <taxon>Rhynchospora</taxon>
    </lineage>
</organism>
<evidence type="ECO:0000259" key="1">
    <source>
        <dbReference type="Pfam" id="PF01764"/>
    </source>
</evidence>
<sequence>MASNLDVFEISGPVHLSSIDWSCPHDQRVVAASLVQATCIQEKDRENKRAGSEALAPAWWQPFHFECIEILIDNHDSSIFGCIYKFKQPFPAHPSSPRFVVTFRGTLPDRRHGFQDGFLDLCVIFGGINKTARFETALDAVQKLMTDYNTQDIWLAGHSLGASIATVTGKYIAKTNIHLKTFLFNPPFASIPLDWFSNLDNKLKERLRICKTILKGGVSLFMQNQRKKSLDEFSKLAAWTPYLYVNPGDPISASYITYFKERKEKEGKIIGYVEQVATRTSLRESCSGVLSRGSEMSHLLPSASLVVNLKKLKSWYESHGIHQWWQQDICLEFSDHHYQHETKLMHFIPHFKS</sequence>
<dbReference type="Pfam" id="PF01764">
    <property type="entry name" value="Lipase_3"/>
    <property type="match status" value="1"/>
</dbReference>
<evidence type="ECO:0000313" key="3">
    <source>
        <dbReference type="Proteomes" id="UP001151287"/>
    </source>
</evidence>
<proteinExistence type="predicted"/>
<dbReference type="AlphaFoldDB" id="A0A9Q0HKT6"/>
<gene>
    <name evidence="2" type="ORF">LUZ63_013613</name>
</gene>
<dbReference type="Proteomes" id="UP001151287">
    <property type="component" value="Unassembled WGS sequence"/>
</dbReference>
<dbReference type="PANTHER" id="PTHR31479:SF25">
    <property type="entry name" value="OS07G0527900 PROTEIN"/>
    <property type="match status" value="1"/>
</dbReference>
<reference evidence="2" key="1">
    <citation type="journal article" date="2022" name="Cell">
        <title>Repeat-based holocentromeres influence genome architecture and karyotype evolution.</title>
        <authorList>
            <person name="Hofstatter P.G."/>
            <person name="Thangavel G."/>
            <person name="Lux T."/>
            <person name="Neumann P."/>
            <person name="Vondrak T."/>
            <person name="Novak P."/>
            <person name="Zhang M."/>
            <person name="Costa L."/>
            <person name="Castellani M."/>
            <person name="Scott A."/>
            <person name="Toegelov H."/>
            <person name="Fuchs J."/>
            <person name="Mata-Sucre Y."/>
            <person name="Dias Y."/>
            <person name="Vanzela A.L.L."/>
            <person name="Huettel B."/>
            <person name="Almeida C.C.S."/>
            <person name="Simkova H."/>
            <person name="Souza G."/>
            <person name="Pedrosa-Harand A."/>
            <person name="Macas J."/>
            <person name="Mayer K.F.X."/>
            <person name="Houben A."/>
            <person name="Marques A."/>
        </authorList>
    </citation>
    <scope>NUCLEOTIDE SEQUENCE</scope>
    <source>
        <strain evidence="2">RhyBre1mFocal</strain>
    </source>
</reference>
<dbReference type="Gene3D" id="3.40.50.1820">
    <property type="entry name" value="alpha/beta hydrolase"/>
    <property type="match status" value="1"/>
</dbReference>
<dbReference type="PANTHER" id="PTHR31479">
    <property type="entry name" value="ALPHA/BETA-HYDROLASES SUPERFAMILY PROTEIN"/>
    <property type="match status" value="1"/>
</dbReference>
<dbReference type="InterPro" id="IPR002921">
    <property type="entry name" value="Fungal_lipase-type"/>
</dbReference>
<accession>A0A9Q0HKT6</accession>
<dbReference type="InterPro" id="IPR029058">
    <property type="entry name" value="AB_hydrolase_fold"/>
</dbReference>
<dbReference type="EMBL" id="JAMQYH010000004">
    <property type="protein sequence ID" value="KAJ1689458.1"/>
    <property type="molecule type" value="Genomic_DNA"/>
</dbReference>
<name>A0A9Q0HKT6_9POAL</name>
<evidence type="ECO:0000313" key="2">
    <source>
        <dbReference type="EMBL" id="KAJ1689458.1"/>
    </source>
</evidence>
<dbReference type="SUPFAM" id="SSF53474">
    <property type="entry name" value="alpha/beta-Hydrolases"/>
    <property type="match status" value="1"/>
</dbReference>
<dbReference type="GO" id="GO:0006629">
    <property type="term" value="P:lipid metabolic process"/>
    <property type="evidence" value="ECO:0007669"/>
    <property type="project" value="InterPro"/>
</dbReference>
<dbReference type="OrthoDB" id="600904at2759"/>
<comment type="caution">
    <text evidence="2">The sequence shown here is derived from an EMBL/GenBank/DDBJ whole genome shotgun (WGS) entry which is preliminary data.</text>
</comment>
<keyword evidence="3" id="KW-1185">Reference proteome</keyword>
<feature type="domain" description="Fungal lipase-type" evidence="1">
    <location>
        <begin position="131"/>
        <end position="178"/>
    </location>
</feature>
<protein>
    <recommendedName>
        <fullName evidence="1">Fungal lipase-type domain-containing protein</fullName>
    </recommendedName>
</protein>